<dbReference type="Proteomes" id="UP000000377">
    <property type="component" value="Chromosome"/>
</dbReference>
<organism evidence="1 2">
    <name type="scientific">Streptomyces bingchenggensis (strain BCW-1)</name>
    <dbReference type="NCBI Taxonomy" id="749414"/>
    <lineage>
        <taxon>Bacteria</taxon>
        <taxon>Bacillati</taxon>
        <taxon>Actinomycetota</taxon>
        <taxon>Actinomycetes</taxon>
        <taxon>Kitasatosporales</taxon>
        <taxon>Streptomycetaceae</taxon>
        <taxon>Streptomyces</taxon>
    </lineage>
</organism>
<dbReference type="AlphaFoldDB" id="D7C890"/>
<accession>D7C890</accession>
<dbReference type="RefSeq" id="WP_014173730.1">
    <property type="nucleotide sequence ID" value="NC_016582.1"/>
</dbReference>
<dbReference type="HOGENOM" id="CLU_2994578_0_0_11"/>
<sequence>MASTHGGPSRRRSLRDFLTAILIGFSELFGDYLRRLKFCLPQAGTGTMNPPTSASHS</sequence>
<dbReference type="EMBL" id="CP002047">
    <property type="protein sequence ID" value="ADI04251.1"/>
    <property type="molecule type" value="Genomic_DNA"/>
</dbReference>
<dbReference type="PATRIC" id="fig|749414.3.peg.1159"/>
<name>D7C890_STRBB</name>
<evidence type="ECO:0000313" key="1">
    <source>
        <dbReference type="EMBL" id="ADI04251.1"/>
    </source>
</evidence>
<evidence type="ECO:0000313" key="2">
    <source>
        <dbReference type="Proteomes" id="UP000000377"/>
    </source>
</evidence>
<keyword evidence="2" id="KW-1185">Reference proteome</keyword>
<gene>
    <name evidence="1" type="ordered locus">SBI_01130</name>
</gene>
<proteinExistence type="predicted"/>
<dbReference type="KEGG" id="sbh:SBI_01130"/>
<protein>
    <submittedName>
        <fullName evidence="1">Uncharacterized protein</fullName>
    </submittedName>
</protein>
<reference evidence="1 2" key="1">
    <citation type="journal article" date="2010" name="J. Bacteriol.">
        <title>Genome sequence of the milbemycin-producing bacterium Streptomyces bingchenggensis.</title>
        <authorList>
            <person name="Wang X.J."/>
            <person name="Yan Y.J."/>
            <person name="Zhang B."/>
            <person name="An J."/>
            <person name="Wang J.J."/>
            <person name="Tian J."/>
            <person name="Jiang L."/>
            <person name="Chen Y.H."/>
            <person name="Huang S.X."/>
            <person name="Yin M."/>
            <person name="Zhang J."/>
            <person name="Gao A.L."/>
            <person name="Liu C.X."/>
            <person name="Zhu Z.X."/>
            <person name="Xiang W.S."/>
        </authorList>
    </citation>
    <scope>NUCLEOTIDE SEQUENCE [LARGE SCALE GENOMIC DNA]</scope>
    <source>
        <strain evidence="1 2">BCW-1</strain>
    </source>
</reference>